<evidence type="ECO:0000313" key="3">
    <source>
        <dbReference type="EMBL" id="OBB34415.1"/>
    </source>
</evidence>
<dbReference type="Pfam" id="PF02720">
    <property type="entry name" value="DUF222"/>
    <property type="match status" value="1"/>
</dbReference>
<feature type="region of interest" description="Disordered" evidence="1">
    <location>
        <begin position="452"/>
        <end position="508"/>
    </location>
</feature>
<dbReference type="Proteomes" id="UP000093902">
    <property type="component" value="Unassembled WGS sequence"/>
</dbReference>
<evidence type="ECO:0000313" key="4">
    <source>
        <dbReference type="Proteomes" id="UP000093902"/>
    </source>
</evidence>
<reference evidence="4" key="1">
    <citation type="submission" date="2016-06" db="EMBL/GenBank/DDBJ databases">
        <authorList>
            <person name="Sutton G."/>
            <person name="Brinkac L."/>
            <person name="Sanka R."/>
            <person name="Adams M."/>
            <person name="Lau E."/>
            <person name="Mehaffy C."/>
            <person name="Tameris M."/>
            <person name="Hatherill M."/>
            <person name="Hanekom W."/>
            <person name="Mahomed H."/>
            <person name="Mcshane H."/>
        </authorList>
    </citation>
    <scope>NUCLEOTIDE SEQUENCE [LARGE SCALE GENOMIC DNA]</scope>
    <source>
        <strain evidence="4">852002-51209_SCH5440388</strain>
    </source>
</reference>
<feature type="region of interest" description="Disordered" evidence="1">
    <location>
        <begin position="290"/>
        <end position="356"/>
    </location>
</feature>
<dbReference type="OrthoDB" id="4775237at2"/>
<dbReference type="STRING" id="43304.GCA_001403655_02817"/>
<gene>
    <name evidence="3" type="ORF">A5792_00310</name>
</gene>
<comment type="caution">
    <text evidence="3">The sequence shown here is derived from an EMBL/GenBank/DDBJ whole genome shotgun (WGS) entry which is preliminary data.</text>
</comment>
<dbReference type="InterPro" id="IPR003870">
    <property type="entry name" value="DUF222"/>
</dbReference>
<dbReference type="RefSeq" id="WP_064928473.1">
    <property type="nucleotide sequence ID" value="NZ_LZSO01000001.1"/>
</dbReference>
<protein>
    <recommendedName>
        <fullName evidence="2">HNH nuclease domain-containing protein</fullName>
    </recommendedName>
</protein>
<feature type="domain" description="HNH nuclease" evidence="2">
    <location>
        <begin position="362"/>
        <end position="413"/>
    </location>
</feature>
<dbReference type="EMBL" id="LZSO01000001">
    <property type="protein sequence ID" value="OBB34415.1"/>
    <property type="molecule type" value="Genomic_DNA"/>
</dbReference>
<accession>A0A1A0RIN1</accession>
<dbReference type="AlphaFoldDB" id="A0A1A0RIN1"/>
<organism evidence="3 4">
    <name type="scientific">Mycolicibacterium peregrinum</name>
    <name type="common">Mycobacterium peregrinum</name>
    <dbReference type="NCBI Taxonomy" id="43304"/>
    <lineage>
        <taxon>Bacteria</taxon>
        <taxon>Bacillati</taxon>
        <taxon>Actinomycetota</taxon>
        <taxon>Actinomycetes</taxon>
        <taxon>Mycobacteriales</taxon>
        <taxon>Mycobacteriaceae</taxon>
        <taxon>Mycolicibacterium</taxon>
    </lineage>
</organism>
<evidence type="ECO:0000256" key="1">
    <source>
        <dbReference type="SAM" id="MobiDB-lite"/>
    </source>
</evidence>
<evidence type="ECO:0000259" key="2">
    <source>
        <dbReference type="SMART" id="SM00507"/>
    </source>
</evidence>
<dbReference type="SMART" id="SM00507">
    <property type="entry name" value="HNHc"/>
    <property type="match status" value="1"/>
</dbReference>
<dbReference type="InterPro" id="IPR003615">
    <property type="entry name" value="HNH_nuc"/>
</dbReference>
<feature type="compositionally biased region" description="Low complexity" evidence="1">
    <location>
        <begin position="341"/>
        <end position="355"/>
    </location>
</feature>
<proteinExistence type="predicted"/>
<feature type="compositionally biased region" description="Basic and acidic residues" evidence="1">
    <location>
        <begin position="485"/>
        <end position="508"/>
    </location>
</feature>
<name>A0A1A0RIN1_MYCPR</name>
<sequence>MFEADSDADLIDKISGAARAESAAIARRLAAIGELDTRREVELAESIFWTTDPFEEVSAEISAALRISRGRAGTQIHHARVLRDKLPLVAARFAVGDIDYRIVRMIIARTGIVDPTVWAGLDEELAARAHRWMRLSERQLRDRVDQWIAKLDPNGVRVPPIVDDGRFVQVEASSPGMTSIWANVHAADGVALSQRLDAVADTVCAHDPRTREQRRADAVGPVARLESHMPCLCRREDCPAAQHRAAADAAMVHVLADQATVNGTCDDPGYLVGHGILPAESVRDLAATAKIKPVRMPTGRPADGSEPAEPGEPKDPGEPAEAAEPTEPADTAEAADEENAGTDTEPAGAAAAGEPQYRPSVALSEFIRWRDLTCRFPGCDAPVERCDVDHTAPWPTGPTHPSNTKLFCRAHHLVKTFCPGWSDRQRPDGTIEFTTPTGHTHVTEPHGAALFPTLAQPTGDLNLPEPQPPSQNPNRAAKMPKRSRTREQDHQDRIADERRLRAELNNDLATERDYQAWLAEEYEPPPPF</sequence>
<dbReference type="CDD" id="cd00085">
    <property type="entry name" value="HNHc"/>
    <property type="match status" value="1"/>
</dbReference>
<feature type="compositionally biased region" description="Low complexity" evidence="1">
    <location>
        <begin position="319"/>
        <end position="332"/>
    </location>
</feature>